<evidence type="ECO:0000313" key="10">
    <source>
        <dbReference type="EMBL" id="EFY07273.1"/>
    </source>
</evidence>
<dbReference type="PRINTS" id="PR00164">
    <property type="entry name" value="ABC2TRNSPORT"/>
</dbReference>
<organism evidence="10 11">
    <name type="scientific">Succinatimonas hippei (strain DSM 22608 / JCM 16073 / KCTC 15190 / YIT 12066)</name>
    <dbReference type="NCBI Taxonomy" id="762983"/>
    <lineage>
        <taxon>Bacteria</taxon>
        <taxon>Pseudomonadati</taxon>
        <taxon>Pseudomonadota</taxon>
        <taxon>Gammaproteobacteria</taxon>
        <taxon>Aeromonadales</taxon>
        <taxon>Succinivibrionaceae</taxon>
        <taxon>Succinatimonas</taxon>
    </lineage>
</organism>
<evidence type="ECO:0000256" key="7">
    <source>
        <dbReference type="ARBA" id="ARBA00023136"/>
    </source>
</evidence>
<dbReference type="InterPro" id="IPR051449">
    <property type="entry name" value="ABC-2_transporter_component"/>
</dbReference>
<feature type="transmembrane region" description="Helical" evidence="8">
    <location>
        <begin position="21"/>
        <end position="40"/>
    </location>
</feature>
<comment type="similarity">
    <text evidence="2 8">Belongs to the ABC-2 integral membrane protein family.</text>
</comment>
<evidence type="ECO:0000256" key="3">
    <source>
        <dbReference type="ARBA" id="ARBA00022448"/>
    </source>
</evidence>
<feature type="transmembrane region" description="Helical" evidence="8">
    <location>
        <begin position="284"/>
        <end position="301"/>
    </location>
</feature>
<dbReference type="GO" id="GO:0140359">
    <property type="term" value="F:ABC-type transporter activity"/>
    <property type="evidence" value="ECO:0007669"/>
    <property type="project" value="InterPro"/>
</dbReference>
<proteinExistence type="inferred from homology"/>
<dbReference type="InterPro" id="IPR013525">
    <property type="entry name" value="ABC2_TM"/>
</dbReference>
<keyword evidence="6 8" id="KW-1133">Transmembrane helix</keyword>
<evidence type="ECO:0000256" key="2">
    <source>
        <dbReference type="ARBA" id="ARBA00007783"/>
    </source>
</evidence>
<name>E8LJH5_SUCHY</name>
<dbReference type="GO" id="GO:0043190">
    <property type="term" value="C:ATP-binding cassette (ABC) transporter complex"/>
    <property type="evidence" value="ECO:0007669"/>
    <property type="project" value="InterPro"/>
</dbReference>
<dbReference type="RefSeq" id="WP_009143063.1">
    <property type="nucleotide sequence ID" value="NZ_GL830979.1"/>
</dbReference>
<dbReference type="InterPro" id="IPR000412">
    <property type="entry name" value="ABC_2_transport"/>
</dbReference>
<feature type="transmembrane region" description="Helical" evidence="8">
    <location>
        <begin position="340"/>
        <end position="361"/>
    </location>
</feature>
<protein>
    <recommendedName>
        <fullName evidence="8">Transport permease protein</fullName>
    </recommendedName>
</protein>
<feature type="transmembrane region" description="Helical" evidence="8">
    <location>
        <begin position="250"/>
        <end position="272"/>
    </location>
</feature>
<accession>E8LJH5</accession>
<keyword evidence="5 8" id="KW-0812">Transmembrane</keyword>
<dbReference type="OrthoDB" id="9808686at2"/>
<evidence type="ECO:0000256" key="6">
    <source>
        <dbReference type="ARBA" id="ARBA00022989"/>
    </source>
</evidence>
<keyword evidence="7 8" id="KW-0472">Membrane</keyword>
<dbReference type="Gene3D" id="3.40.1710.10">
    <property type="entry name" value="abc type-2 transporter like domain"/>
    <property type="match status" value="1"/>
</dbReference>
<evidence type="ECO:0000259" key="9">
    <source>
        <dbReference type="PROSITE" id="PS51012"/>
    </source>
</evidence>
<evidence type="ECO:0000256" key="4">
    <source>
        <dbReference type="ARBA" id="ARBA00022475"/>
    </source>
</evidence>
<evidence type="ECO:0000256" key="5">
    <source>
        <dbReference type="ARBA" id="ARBA00022692"/>
    </source>
</evidence>
<dbReference type="AlphaFoldDB" id="E8LJH5"/>
<dbReference type="HOGENOM" id="CLU_039483_8_3_6"/>
<dbReference type="eggNOG" id="COG0842">
    <property type="taxonomic scope" value="Bacteria"/>
</dbReference>
<dbReference type="PANTHER" id="PTHR30294:SF29">
    <property type="entry name" value="MULTIDRUG ABC TRANSPORTER PERMEASE YBHS-RELATED"/>
    <property type="match status" value="1"/>
</dbReference>
<dbReference type="Pfam" id="PF12698">
    <property type="entry name" value="ABC2_membrane_3"/>
    <property type="match status" value="1"/>
</dbReference>
<dbReference type="EMBL" id="AEVO01000042">
    <property type="protein sequence ID" value="EFY07273.1"/>
    <property type="molecule type" value="Genomic_DNA"/>
</dbReference>
<evidence type="ECO:0000256" key="8">
    <source>
        <dbReference type="RuleBase" id="RU361157"/>
    </source>
</evidence>
<keyword evidence="4 8" id="KW-1003">Cell membrane</keyword>
<reference evidence="10 11" key="1">
    <citation type="submission" date="2011-01" db="EMBL/GenBank/DDBJ databases">
        <authorList>
            <person name="Weinstock G."/>
            <person name="Sodergren E."/>
            <person name="Clifton S."/>
            <person name="Fulton L."/>
            <person name="Fulton B."/>
            <person name="Courtney L."/>
            <person name="Fronick C."/>
            <person name="Harrison M."/>
            <person name="Strong C."/>
            <person name="Farmer C."/>
            <person name="Delahaunty K."/>
            <person name="Markovic C."/>
            <person name="Hall O."/>
            <person name="Minx P."/>
            <person name="Tomlinson C."/>
            <person name="Mitreva M."/>
            <person name="Hou S."/>
            <person name="Chen J."/>
            <person name="Wollam A."/>
            <person name="Pepin K.H."/>
            <person name="Johnson M."/>
            <person name="Bhonagiri V."/>
            <person name="Zhang X."/>
            <person name="Suruliraj S."/>
            <person name="Warren W."/>
            <person name="Chinwalla A."/>
            <person name="Mardis E.R."/>
            <person name="Wilson R.K."/>
        </authorList>
    </citation>
    <scope>NUCLEOTIDE SEQUENCE [LARGE SCALE GENOMIC DNA]</scope>
    <source>
        <strain evidence="11">DSM 22608 / JCM 16073 / KCTC 15190 / YIT 12066</strain>
    </source>
</reference>
<feature type="domain" description="ABC transmembrane type-2" evidence="9">
    <location>
        <begin position="132"/>
        <end position="364"/>
    </location>
</feature>
<dbReference type="PANTHER" id="PTHR30294">
    <property type="entry name" value="MEMBRANE COMPONENT OF ABC TRANSPORTER YHHJ-RELATED"/>
    <property type="match status" value="1"/>
</dbReference>
<dbReference type="Proteomes" id="UP000018458">
    <property type="component" value="Unassembled WGS sequence"/>
</dbReference>
<keyword evidence="11" id="KW-1185">Reference proteome</keyword>
<feature type="transmembrane region" description="Helical" evidence="8">
    <location>
        <begin position="223"/>
        <end position="244"/>
    </location>
</feature>
<keyword evidence="3 8" id="KW-0813">Transport</keyword>
<gene>
    <name evidence="10" type="ORF">HMPREF9444_00854</name>
</gene>
<dbReference type="STRING" id="762983.HMPREF9444_00854"/>
<feature type="transmembrane region" description="Helical" evidence="8">
    <location>
        <begin position="171"/>
        <end position="194"/>
    </location>
</feature>
<comment type="subcellular location">
    <subcellularLocation>
        <location evidence="8">Cell inner membrane</location>
        <topology evidence="8">Multi-pass membrane protein</topology>
    </subcellularLocation>
    <subcellularLocation>
        <location evidence="1">Cell membrane</location>
        <topology evidence="1">Multi-pass membrane protein</topology>
    </subcellularLocation>
</comment>
<evidence type="ECO:0000256" key="1">
    <source>
        <dbReference type="ARBA" id="ARBA00004651"/>
    </source>
</evidence>
<evidence type="ECO:0000313" key="11">
    <source>
        <dbReference type="Proteomes" id="UP000018458"/>
    </source>
</evidence>
<comment type="caution">
    <text evidence="10">The sequence shown here is derived from an EMBL/GenBank/DDBJ whole genome shotgun (WGS) entry which is preliminary data.</text>
</comment>
<dbReference type="PROSITE" id="PS51012">
    <property type="entry name" value="ABC_TM2"/>
    <property type="match status" value="1"/>
</dbReference>
<dbReference type="InterPro" id="IPR047817">
    <property type="entry name" value="ABC2_TM_bact-type"/>
</dbReference>
<sequence>MSLLRLKYLIKKEIEQINKDKSILIIAFIVPFLLILIYGYGMSMDIKPVKAALVLENNSSVSTLLYSRLQGSEYLQITTVYSHQEGEDLLKRHKIDAIIDIKSDLKSPLNLSQREILITVNGSSGIFGINAQSYLQQAISGALSSYQTVKTQSVEIISRNWFNEANISNRYILPGQTVGIITLVGAFMCSLVIAREINRGTFESLIASNVTAFEIMLSKTIPYFFMSLWGSFLTLILTELLFKIPIQGSVLLLILTVCAYTLSSAALGLFISALMKDQFLATEYAIILSFLPAILLSGSLFDLRSVPPFIAFIGYLIPPTYAVESFRICFLSGGNTDTLLINLGIIIFYIVFFSSLTVLLLKRSGIKGGRHD</sequence>